<evidence type="ECO:0000259" key="12">
    <source>
        <dbReference type="PROSITE" id="PS50255"/>
    </source>
</evidence>
<dbReference type="GO" id="GO:0003677">
    <property type="term" value="F:DNA binding"/>
    <property type="evidence" value="ECO:0007669"/>
    <property type="project" value="UniProtKB-UniRule"/>
</dbReference>
<dbReference type="SUPFAM" id="SSF56726">
    <property type="entry name" value="DNA topoisomerase IV, alpha subunit"/>
    <property type="match status" value="1"/>
</dbReference>
<evidence type="ECO:0000256" key="5">
    <source>
        <dbReference type="ARBA" id="ARBA00022723"/>
    </source>
</evidence>
<keyword evidence="7 10" id="KW-0799">Topoisomerase</keyword>
<evidence type="ECO:0000256" key="9">
    <source>
        <dbReference type="ARBA" id="ARBA00023235"/>
    </source>
</evidence>
<evidence type="ECO:0000256" key="7">
    <source>
        <dbReference type="ARBA" id="ARBA00023029"/>
    </source>
</evidence>
<dbReference type="GO" id="GO:0007131">
    <property type="term" value="P:reciprocal meiotic recombination"/>
    <property type="evidence" value="ECO:0007669"/>
    <property type="project" value="TreeGrafter"/>
</dbReference>
<accession>A0A5A8D2U7</accession>
<dbReference type="InterPro" id="IPR036388">
    <property type="entry name" value="WH-like_DNA-bd_sf"/>
</dbReference>
<evidence type="ECO:0000256" key="11">
    <source>
        <dbReference type="SAM" id="MobiDB-lite"/>
    </source>
</evidence>
<dbReference type="AlphaFoldDB" id="A0A5A8D2U7"/>
<evidence type="ECO:0000256" key="3">
    <source>
        <dbReference type="ARBA" id="ARBA00006559"/>
    </source>
</evidence>
<dbReference type="PROSITE" id="PS52041">
    <property type="entry name" value="TOPO_IIB"/>
    <property type="match status" value="1"/>
</dbReference>
<keyword evidence="8 10" id="KW-0238">DNA-binding</keyword>
<comment type="similarity">
    <text evidence="3 10">Belongs to the TOP6A family.</text>
</comment>
<dbReference type="GO" id="GO:0000706">
    <property type="term" value="P:meiotic DNA double-strand break processing"/>
    <property type="evidence" value="ECO:0007669"/>
    <property type="project" value="TreeGrafter"/>
</dbReference>
<feature type="active site" description="O-(5'-phospho-DNA)-tyrosine intermediate" evidence="10">
    <location>
        <position position="93"/>
    </location>
</feature>
<dbReference type="GO" id="GO:0042138">
    <property type="term" value="P:meiotic DNA double-strand break formation"/>
    <property type="evidence" value="ECO:0007669"/>
    <property type="project" value="TreeGrafter"/>
</dbReference>
<dbReference type="GO" id="GO:0046872">
    <property type="term" value="F:metal ion binding"/>
    <property type="evidence" value="ECO:0007669"/>
    <property type="project" value="UniProtKB-KW"/>
</dbReference>
<dbReference type="Pfam" id="PF00173">
    <property type="entry name" value="Cyt-b5"/>
    <property type="match status" value="1"/>
</dbReference>
<dbReference type="InterPro" id="IPR002815">
    <property type="entry name" value="Spo11/TopoVI_A"/>
</dbReference>
<dbReference type="GO" id="GO:0003918">
    <property type="term" value="F:DNA topoisomerase type II (double strand cut, ATP-hydrolyzing) activity"/>
    <property type="evidence" value="ECO:0007669"/>
    <property type="project" value="UniProtKB-UniRule"/>
</dbReference>
<feature type="domain" description="Cytochrome b5 heme-binding" evidence="12">
    <location>
        <begin position="1"/>
        <end position="76"/>
    </location>
</feature>
<evidence type="ECO:0000256" key="1">
    <source>
        <dbReference type="ARBA" id="ARBA00000185"/>
    </source>
</evidence>
<evidence type="ECO:0000256" key="4">
    <source>
        <dbReference type="ARBA" id="ARBA00012895"/>
    </source>
</evidence>
<dbReference type="PRINTS" id="PR01550">
    <property type="entry name" value="TOP6AFAMILY"/>
</dbReference>
<evidence type="ECO:0000256" key="10">
    <source>
        <dbReference type="PROSITE-ProRule" id="PRU01385"/>
    </source>
</evidence>
<comment type="cofactor">
    <cofactor evidence="2">
        <name>Mg(2+)</name>
        <dbReference type="ChEBI" id="CHEBI:18420"/>
    </cofactor>
</comment>
<dbReference type="Pfam" id="PF21180">
    <property type="entry name" value="TOP6A-Spo11_Toprim"/>
    <property type="match status" value="1"/>
</dbReference>
<dbReference type="InterPro" id="IPR034136">
    <property type="entry name" value="TOPRIM_Topo6A/Spo11"/>
</dbReference>
<dbReference type="PROSITE" id="PS50255">
    <property type="entry name" value="CYTOCHROME_B5_2"/>
    <property type="match status" value="1"/>
</dbReference>
<evidence type="ECO:0000256" key="8">
    <source>
        <dbReference type="ARBA" id="ARBA00023125"/>
    </source>
</evidence>
<keyword evidence="6" id="KW-0460">Magnesium</keyword>
<dbReference type="SUPFAM" id="SSF55856">
    <property type="entry name" value="Cytochrome b5-like heme/steroid binding domain"/>
    <property type="match status" value="1"/>
</dbReference>
<keyword evidence="9 10" id="KW-0413">Isomerase</keyword>
<dbReference type="CDD" id="cd00223">
    <property type="entry name" value="TOPRIM_TopoIIB_SPO"/>
    <property type="match status" value="1"/>
</dbReference>
<evidence type="ECO:0000313" key="14">
    <source>
        <dbReference type="Proteomes" id="UP000324907"/>
    </source>
</evidence>
<keyword evidence="5" id="KW-0479">Metal-binding</keyword>
<dbReference type="GO" id="GO:0000228">
    <property type="term" value="C:nuclear chromosome"/>
    <property type="evidence" value="ECO:0007669"/>
    <property type="project" value="TreeGrafter"/>
</dbReference>
<dbReference type="PANTHER" id="PTHR10848:SF0">
    <property type="entry name" value="MEIOTIC RECOMBINATION PROTEIN SPO11"/>
    <property type="match status" value="1"/>
</dbReference>
<dbReference type="EC" id="5.6.2.2" evidence="4"/>
<dbReference type="Gene3D" id="3.10.120.10">
    <property type="entry name" value="Cytochrome b5-like heme/steroid binding domain"/>
    <property type="match status" value="1"/>
</dbReference>
<name>A0A5A8D2U7_CAFRO</name>
<organism evidence="13 14">
    <name type="scientific">Cafeteria roenbergensis</name>
    <name type="common">Marine flagellate</name>
    <dbReference type="NCBI Taxonomy" id="33653"/>
    <lineage>
        <taxon>Eukaryota</taxon>
        <taxon>Sar</taxon>
        <taxon>Stramenopiles</taxon>
        <taxon>Bigyra</taxon>
        <taxon>Opalozoa</taxon>
        <taxon>Bicosoecida</taxon>
        <taxon>Cafeteriaceae</taxon>
        <taxon>Cafeteria</taxon>
    </lineage>
</organism>
<evidence type="ECO:0000256" key="6">
    <source>
        <dbReference type="ARBA" id="ARBA00022842"/>
    </source>
</evidence>
<gene>
    <name evidence="13" type="ORF">FNF28_05716</name>
</gene>
<dbReference type="Pfam" id="PF04406">
    <property type="entry name" value="TP6A_N"/>
    <property type="match status" value="1"/>
</dbReference>
<comment type="caution">
    <text evidence="13">The sequence shown here is derived from an EMBL/GenBank/DDBJ whole genome shotgun (WGS) entry which is preliminary data.</text>
</comment>
<dbReference type="PRINTS" id="PR00363">
    <property type="entry name" value="CYTOCHROMEB5"/>
</dbReference>
<dbReference type="InterPro" id="IPR036078">
    <property type="entry name" value="Spo11/TopoVI_A_sf"/>
</dbReference>
<dbReference type="PANTHER" id="PTHR10848">
    <property type="entry name" value="MEIOTIC RECOMBINATION PROTEIN SPO11"/>
    <property type="match status" value="1"/>
</dbReference>
<dbReference type="Gene3D" id="3.40.1360.10">
    <property type="match status" value="1"/>
</dbReference>
<proteinExistence type="inferred from homology"/>
<dbReference type="InterPro" id="IPR013049">
    <property type="entry name" value="Spo11/TopoVI_A_N"/>
</dbReference>
<evidence type="ECO:0000256" key="2">
    <source>
        <dbReference type="ARBA" id="ARBA00001946"/>
    </source>
</evidence>
<dbReference type="SMART" id="SM01117">
    <property type="entry name" value="Cyt-b5"/>
    <property type="match status" value="1"/>
</dbReference>
<evidence type="ECO:0000313" key="13">
    <source>
        <dbReference type="EMBL" id="KAA0159753.1"/>
    </source>
</evidence>
<protein>
    <recommendedName>
        <fullName evidence="4">DNA topoisomerase (ATP-hydrolyzing)</fullName>
        <ecNumber evidence="4">5.6.2.2</ecNumber>
    </recommendedName>
</protein>
<dbReference type="GO" id="GO:0005524">
    <property type="term" value="F:ATP binding"/>
    <property type="evidence" value="ECO:0007669"/>
    <property type="project" value="InterPro"/>
</dbReference>
<sequence>MTRAAVASSERVLIIIANKVYDVTDYAEDHPGGEDVMLEHQGADATTEFQDLDTTPEAAERRVRRIVAEWSVLGLAHQLLRSGRTCTIRDLYYCGAGTAFRSQEDAGRAIQAVCNILGTHRHRLGLHASARGLVVLPPSVSVGRDAQGSIAAHREGGSAEPAAQTTPGGKTDFIPSWVVSMAPLVSGRVAFVLVVEKDCIFHRLAQDGLPQKSRCAMVTGKGMPDLAARAMTWRLATRFKCPVVALTDCNPSGMNVALAYKLACKSSTLPSADEEQFKVSQLAWLGLSPFDLDVVDPSAVLPLSSRDRTLAANLAARDSLPPSWADCAREMLDADRKAELESLYTSGGGVGGVMAYVLRKLRDQEWLL</sequence>
<reference evidence="13 14" key="1">
    <citation type="submission" date="2019-07" db="EMBL/GenBank/DDBJ databases">
        <title>Genomes of Cafeteria roenbergensis.</title>
        <authorList>
            <person name="Fischer M.G."/>
            <person name="Hackl T."/>
            <person name="Roman M."/>
        </authorList>
    </citation>
    <scope>NUCLEOTIDE SEQUENCE [LARGE SCALE GENOMIC DNA]</scope>
    <source>
        <strain evidence="13 14">RCC970-E3</strain>
    </source>
</reference>
<comment type="catalytic activity">
    <reaction evidence="1 10">
        <text>ATP-dependent breakage, passage and rejoining of double-stranded DNA.</text>
        <dbReference type="EC" id="5.6.2.2"/>
    </reaction>
</comment>
<dbReference type="InterPro" id="IPR001199">
    <property type="entry name" value="Cyt_B5-like_heme/steroid-bd"/>
</dbReference>
<dbReference type="Proteomes" id="UP000324907">
    <property type="component" value="Unassembled WGS sequence"/>
</dbReference>
<dbReference type="EMBL" id="VLTL01000122">
    <property type="protein sequence ID" value="KAA0159753.1"/>
    <property type="molecule type" value="Genomic_DNA"/>
</dbReference>
<dbReference type="Gene3D" id="1.10.10.10">
    <property type="entry name" value="Winged helix-like DNA-binding domain superfamily/Winged helix DNA-binding domain"/>
    <property type="match status" value="1"/>
</dbReference>
<dbReference type="InterPro" id="IPR036400">
    <property type="entry name" value="Cyt_B5-like_heme/steroid_sf"/>
</dbReference>
<feature type="region of interest" description="Disordered" evidence="11">
    <location>
        <begin position="148"/>
        <end position="168"/>
    </location>
</feature>